<reference evidence="3" key="2">
    <citation type="submission" date="2015-01" db="EMBL/GenBank/DDBJ databases">
        <title>Evolutionary Origins and Diversification of the Mycorrhizal Mutualists.</title>
        <authorList>
            <consortium name="DOE Joint Genome Institute"/>
            <consortium name="Mycorrhizal Genomics Consortium"/>
            <person name="Kohler A."/>
            <person name="Kuo A."/>
            <person name="Nagy L.G."/>
            <person name="Floudas D."/>
            <person name="Copeland A."/>
            <person name="Barry K.W."/>
            <person name="Cichocki N."/>
            <person name="Veneault-Fourrey C."/>
            <person name="LaButti K."/>
            <person name="Lindquist E.A."/>
            <person name="Lipzen A."/>
            <person name="Lundell T."/>
            <person name="Morin E."/>
            <person name="Murat C."/>
            <person name="Riley R."/>
            <person name="Ohm R."/>
            <person name="Sun H."/>
            <person name="Tunlid A."/>
            <person name="Henrissat B."/>
            <person name="Grigoriev I.V."/>
            <person name="Hibbett D.S."/>
            <person name="Martin F."/>
        </authorList>
    </citation>
    <scope>NUCLEOTIDE SEQUENCE [LARGE SCALE GENOMIC DNA]</scope>
    <source>
        <strain evidence="3">MUT 4182</strain>
    </source>
</reference>
<reference evidence="2 3" key="1">
    <citation type="submission" date="2014-04" db="EMBL/GenBank/DDBJ databases">
        <authorList>
            <consortium name="DOE Joint Genome Institute"/>
            <person name="Kuo A."/>
            <person name="Girlanda M."/>
            <person name="Perotto S."/>
            <person name="Kohler A."/>
            <person name="Nagy L.G."/>
            <person name="Floudas D."/>
            <person name="Copeland A."/>
            <person name="Barry K.W."/>
            <person name="Cichocki N."/>
            <person name="Veneault-Fourrey C."/>
            <person name="LaButti K."/>
            <person name="Lindquist E.A."/>
            <person name="Lipzen A."/>
            <person name="Lundell T."/>
            <person name="Morin E."/>
            <person name="Murat C."/>
            <person name="Sun H."/>
            <person name="Tunlid A."/>
            <person name="Henrissat B."/>
            <person name="Grigoriev I.V."/>
            <person name="Hibbett D.S."/>
            <person name="Martin F."/>
            <person name="Nordberg H.P."/>
            <person name="Cantor M.N."/>
            <person name="Hua S.X."/>
        </authorList>
    </citation>
    <scope>NUCLEOTIDE SEQUENCE [LARGE SCALE GENOMIC DNA]</scope>
    <source>
        <strain evidence="2 3">MUT 4182</strain>
    </source>
</reference>
<gene>
    <name evidence="2" type="ORF">M407DRAFT_245579</name>
</gene>
<dbReference type="HOGENOM" id="CLU_1483043_0_0_1"/>
<dbReference type="InterPro" id="IPR045341">
    <property type="entry name" value="DUF6532"/>
</dbReference>
<keyword evidence="3" id="KW-1185">Reference proteome</keyword>
<feature type="domain" description="DUF6532" evidence="1">
    <location>
        <begin position="3"/>
        <end position="108"/>
    </location>
</feature>
<accession>A0A0C3QAF8</accession>
<protein>
    <recommendedName>
        <fullName evidence="1">DUF6532 domain-containing protein</fullName>
    </recommendedName>
</protein>
<evidence type="ECO:0000313" key="3">
    <source>
        <dbReference type="Proteomes" id="UP000054248"/>
    </source>
</evidence>
<dbReference type="Proteomes" id="UP000054248">
    <property type="component" value="Unassembled WGS sequence"/>
</dbReference>
<dbReference type="EMBL" id="KN823148">
    <property type="protein sequence ID" value="KIO21134.1"/>
    <property type="molecule type" value="Genomic_DNA"/>
</dbReference>
<proteinExistence type="predicted"/>
<evidence type="ECO:0000313" key="2">
    <source>
        <dbReference type="EMBL" id="KIO21134.1"/>
    </source>
</evidence>
<evidence type="ECO:0000259" key="1">
    <source>
        <dbReference type="Pfam" id="PF20149"/>
    </source>
</evidence>
<dbReference type="Pfam" id="PF20149">
    <property type="entry name" value="DUF6532"/>
    <property type="match status" value="1"/>
</dbReference>
<dbReference type="STRING" id="1051891.A0A0C3QAF8"/>
<name>A0A0C3QAF8_9AGAM</name>
<organism evidence="2 3">
    <name type="scientific">Tulasnella calospora MUT 4182</name>
    <dbReference type="NCBI Taxonomy" id="1051891"/>
    <lineage>
        <taxon>Eukaryota</taxon>
        <taxon>Fungi</taxon>
        <taxon>Dikarya</taxon>
        <taxon>Basidiomycota</taxon>
        <taxon>Agaricomycotina</taxon>
        <taxon>Agaricomycetes</taxon>
        <taxon>Cantharellales</taxon>
        <taxon>Tulasnellaceae</taxon>
        <taxon>Tulasnella</taxon>
    </lineage>
</organism>
<dbReference type="OrthoDB" id="3257342at2759"/>
<sequence>MGQKNRRRYLTLVENDAYIYEKSDTLDGPYYHPLCYKIIKASFFSRASDDGIVFSEFFNPIRPQTIALVYTAIRMCLDEWKSGSYKPLNFTSDLYEPIYKSHLANLKAMGEDDSLFLKGLGDELWEDCSEPFDLAKATQPMVTIYKAQKASGIKYGQERRNARAAQKAAAAAATSVDMALDE</sequence>
<dbReference type="AlphaFoldDB" id="A0A0C3QAF8"/>